<accession>A0ABP8R692</accession>
<dbReference type="InterPro" id="IPR046492">
    <property type="entry name" value="DUF6585"/>
</dbReference>
<sequence>MRDVTPPSPIDSLAKDQRLGDLHSVHDPRTVNPRSRTWLVFLGLPGLVLLPFAVRFLIHGFGWATVLSVLLTAGYLGAAGRVLVRDVLPGYGRMLYVYENGLILVTRRDTTAFTWDAIRELRVSGVRMGSADAVSWRCALVRDDGTEAVLGPEFPRVQDVVETVSAAVTERLLPKYMSRIETGGEVRFGPFALSREGIAKDGDRVPWQDVAEVEISNGMVRVDRRDRLAGMTATAGEVPNAVAFSELARYVRQARTE</sequence>
<keyword evidence="1" id="KW-1133">Transmembrane helix</keyword>
<dbReference type="Proteomes" id="UP001500503">
    <property type="component" value="Unassembled WGS sequence"/>
</dbReference>
<reference evidence="3" key="1">
    <citation type="journal article" date="2019" name="Int. J. Syst. Evol. Microbiol.">
        <title>The Global Catalogue of Microorganisms (GCM) 10K type strain sequencing project: providing services to taxonomists for standard genome sequencing and annotation.</title>
        <authorList>
            <consortium name="The Broad Institute Genomics Platform"/>
            <consortium name="The Broad Institute Genome Sequencing Center for Infectious Disease"/>
            <person name="Wu L."/>
            <person name="Ma J."/>
        </authorList>
    </citation>
    <scope>NUCLEOTIDE SEQUENCE [LARGE SCALE GENOMIC DNA]</scope>
    <source>
        <strain evidence="3">JCM 17933</strain>
    </source>
</reference>
<proteinExistence type="predicted"/>
<dbReference type="Pfam" id="PF20226">
    <property type="entry name" value="DUF6585"/>
    <property type="match status" value="1"/>
</dbReference>
<evidence type="ECO:0000313" key="3">
    <source>
        <dbReference type="Proteomes" id="UP001500503"/>
    </source>
</evidence>
<feature type="transmembrane region" description="Helical" evidence="1">
    <location>
        <begin position="38"/>
        <end position="58"/>
    </location>
</feature>
<protein>
    <recommendedName>
        <fullName evidence="4">PH domain-containing protein</fullName>
    </recommendedName>
</protein>
<keyword evidence="3" id="KW-1185">Reference proteome</keyword>
<keyword evidence="1" id="KW-0812">Transmembrane</keyword>
<gene>
    <name evidence="2" type="ORF">GCM10023191_094850</name>
</gene>
<keyword evidence="1" id="KW-0472">Membrane</keyword>
<evidence type="ECO:0000313" key="2">
    <source>
        <dbReference type="EMBL" id="GAA4519388.1"/>
    </source>
</evidence>
<evidence type="ECO:0008006" key="4">
    <source>
        <dbReference type="Google" id="ProtNLM"/>
    </source>
</evidence>
<name>A0ABP8R692_9ACTN</name>
<feature type="transmembrane region" description="Helical" evidence="1">
    <location>
        <begin position="64"/>
        <end position="84"/>
    </location>
</feature>
<organism evidence="2 3">
    <name type="scientific">Actinoallomurus oryzae</name>
    <dbReference type="NCBI Taxonomy" id="502180"/>
    <lineage>
        <taxon>Bacteria</taxon>
        <taxon>Bacillati</taxon>
        <taxon>Actinomycetota</taxon>
        <taxon>Actinomycetes</taxon>
        <taxon>Streptosporangiales</taxon>
        <taxon>Thermomonosporaceae</taxon>
        <taxon>Actinoallomurus</taxon>
    </lineage>
</organism>
<comment type="caution">
    <text evidence="2">The sequence shown here is derived from an EMBL/GenBank/DDBJ whole genome shotgun (WGS) entry which is preliminary data.</text>
</comment>
<evidence type="ECO:0000256" key="1">
    <source>
        <dbReference type="SAM" id="Phobius"/>
    </source>
</evidence>
<dbReference type="EMBL" id="BAABHF010000062">
    <property type="protein sequence ID" value="GAA4519388.1"/>
    <property type="molecule type" value="Genomic_DNA"/>
</dbReference>